<dbReference type="Pfam" id="PF06611">
    <property type="entry name" value="DUF1145"/>
    <property type="match status" value="1"/>
</dbReference>
<evidence type="ECO:0000313" key="2">
    <source>
        <dbReference type="EMBL" id="QGA63981.1"/>
    </source>
</evidence>
<dbReference type="RefSeq" id="WP_153445550.1">
    <property type="nucleotide sequence ID" value="NZ_CP045699.1"/>
</dbReference>
<keyword evidence="1" id="KW-0472">Membrane</keyword>
<feature type="transmembrane region" description="Helical" evidence="1">
    <location>
        <begin position="34"/>
        <end position="59"/>
    </location>
</feature>
<reference evidence="2 3" key="1">
    <citation type="submission" date="2019-10" db="EMBL/GenBank/DDBJ databases">
        <title>Vibrio sp. nov., isolated from Coralline algae surface.</title>
        <authorList>
            <person name="Geng Y."/>
            <person name="Zhang X."/>
        </authorList>
    </citation>
    <scope>NUCLEOTIDE SEQUENCE [LARGE SCALE GENOMIC DNA]</scope>
    <source>
        <strain evidence="2 3">SM1977</strain>
    </source>
</reference>
<gene>
    <name evidence="2" type="ORF">GFB47_00165</name>
</gene>
<dbReference type="PANTHER" id="PTHR38775:SF1">
    <property type="entry name" value="INNER MEMBRANE PROTEIN"/>
    <property type="match status" value="1"/>
</dbReference>
<dbReference type="InterPro" id="IPR009525">
    <property type="entry name" value="DUF1145"/>
</dbReference>
<keyword evidence="1" id="KW-1133">Transmembrane helix</keyword>
<dbReference type="Proteomes" id="UP000348942">
    <property type="component" value="Chromosome 1"/>
</dbReference>
<name>A0A5Q0TBE9_9VIBR</name>
<keyword evidence="3" id="KW-1185">Reference proteome</keyword>
<evidence type="ECO:0000256" key="1">
    <source>
        <dbReference type="SAM" id="Phobius"/>
    </source>
</evidence>
<sequence>MKAIFTIFAKLFMLVVWGVFITNFIQPFPGITHIALNVMAIFTIFMHGLQSLLFSGNALGPDVQMTRWEKISIFIFGTFALIDIKNKYFK</sequence>
<proteinExistence type="predicted"/>
<accession>A0A5Q0TBE9</accession>
<keyword evidence="1" id="KW-0812">Transmembrane</keyword>
<evidence type="ECO:0000313" key="3">
    <source>
        <dbReference type="Proteomes" id="UP000348942"/>
    </source>
</evidence>
<organism evidence="2 3">
    <name type="scientific">Vibrio algicola</name>
    <dbReference type="NCBI Taxonomy" id="2662262"/>
    <lineage>
        <taxon>Bacteria</taxon>
        <taxon>Pseudomonadati</taxon>
        <taxon>Pseudomonadota</taxon>
        <taxon>Gammaproteobacteria</taxon>
        <taxon>Vibrionales</taxon>
        <taxon>Vibrionaceae</taxon>
        <taxon>Vibrio</taxon>
    </lineage>
</organism>
<feature type="transmembrane region" description="Helical" evidence="1">
    <location>
        <begin position="7"/>
        <end position="28"/>
    </location>
</feature>
<protein>
    <submittedName>
        <fullName evidence="2">DUF1145 domain-containing protein</fullName>
    </submittedName>
</protein>
<dbReference type="AlphaFoldDB" id="A0A5Q0TBE9"/>
<dbReference type="EMBL" id="CP045699">
    <property type="protein sequence ID" value="QGA63981.1"/>
    <property type="molecule type" value="Genomic_DNA"/>
</dbReference>
<dbReference type="PANTHER" id="PTHR38775">
    <property type="entry name" value="INNER MEMBRANE PROTEIN-RELATED"/>
    <property type="match status" value="1"/>
</dbReference>